<dbReference type="RefSeq" id="XP_068352462.1">
    <property type="nucleotide sequence ID" value="XM_068509574.1"/>
</dbReference>
<evidence type="ECO:0000313" key="2">
    <source>
        <dbReference type="Proteomes" id="UP000179807"/>
    </source>
</evidence>
<sequence>MAFSMQPTISFYTIQFIVNFKNNENWNNSSHRLSWRVENATLLKIGKNKILDFNQNDQTGFDLQFFPETDKHKCYQPVLIKVACDKITSVNLVFFKRKQINFERVLKFKDITSGSVILCSDGNEFSNFQVFVSFTPNRVSKFRGSYETHNNIAYSFFLSYQQEGKYFTKCKNDIISDNNFLFVLFRSNETNSKNYEFYDPFMHSNPIEHYYGRTNENLYVALHQKSHTDFLSFSIRSLLTNEKKLVDQSNNRRLDIPFTLMEKTQVLGMFHNGKVKTKLFINIPNDNSLQSNIDDNIYEDTDIQSNFHTDANNHANLNNFNINHPSNSVPKYANLVNVNNSNNFNSYNVHQLSDFESNNNESNDIDFFRFHLVEYLKMYNFDDKEIQSHNKNLKKFFKHVHTESLESFQDSEINKARIYKKSVVTFSIAVIFADDSYLKNLGCADILGIKSILSINESLPVFTIIITNQPIDENSFWNDFSQNVIVGFEGKKDLIDFYSKLKCIFKFFQKWIDQLHFNYEVQMELYKDIHYNDFVIQRLKQLLEYDENNSLYAWKDPQAILALLKGDFKIKPIYDIIANQFNWYKKTNPQKFKQIFATILAIAIDTKLNTRSQRGLSEIDVKWLTTLREWDNNILKDVTKILVKDNFKEGAYIYV</sequence>
<dbReference type="VEuPathDB" id="TrichDB:TRFO_34270"/>
<name>A0A1J4JP80_9EUKA</name>
<organism evidence="1 2">
    <name type="scientific">Tritrichomonas foetus</name>
    <dbReference type="NCBI Taxonomy" id="1144522"/>
    <lineage>
        <taxon>Eukaryota</taxon>
        <taxon>Metamonada</taxon>
        <taxon>Parabasalia</taxon>
        <taxon>Tritrichomonadida</taxon>
        <taxon>Tritrichomonadidae</taxon>
        <taxon>Tritrichomonas</taxon>
    </lineage>
</organism>
<gene>
    <name evidence="1" type="ORF">TRFO_34270</name>
</gene>
<accession>A0A1J4JP80</accession>
<protein>
    <submittedName>
        <fullName evidence="1">Uncharacterized protein</fullName>
    </submittedName>
</protein>
<keyword evidence="2" id="KW-1185">Reference proteome</keyword>
<evidence type="ECO:0000313" key="1">
    <source>
        <dbReference type="EMBL" id="OHS99325.1"/>
    </source>
</evidence>
<proteinExistence type="predicted"/>
<reference evidence="1" key="1">
    <citation type="submission" date="2016-10" db="EMBL/GenBank/DDBJ databases">
        <authorList>
            <person name="Benchimol M."/>
            <person name="Almeida L.G."/>
            <person name="Vasconcelos A.T."/>
            <person name="Perreira-Neves A."/>
            <person name="Rosa I.A."/>
            <person name="Tasca T."/>
            <person name="Bogo M.R."/>
            <person name="de Souza W."/>
        </authorList>
    </citation>
    <scope>NUCLEOTIDE SEQUENCE [LARGE SCALE GENOMIC DNA]</scope>
    <source>
        <strain evidence="1">K</strain>
    </source>
</reference>
<dbReference type="Proteomes" id="UP000179807">
    <property type="component" value="Unassembled WGS sequence"/>
</dbReference>
<comment type="caution">
    <text evidence="1">The sequence shown here is derived from an EMBL/GenBank/DDBJ whole genome shotgun (WGS) entry which is preliminary data.</text>
</comment>
<dbReference type="EMBL" id="MLAK01001011">
    <property type="protein sequence ID" value="OHS99325.1"/>
    <property type="molecule type" value="Genomic_DNA"/>
</dbReference>
<dbReference type="AlphaFoldDB" id="A0A1J4JP80"/>
<dbReference type="GeneID" id="94844278"/>